<evidence type="ECO:0000256" key="2">
    <source>
        <dbReference type="SAM" id="SignalP"/>
    </source>
</evidence>
<dbReference type="Proteomes" id="UP001652628">
    <property type="component" value="Chromosome 3"/>
</dbReference>
<dbReference type="SMART" id="SM00494">
    <property type="entry name" value="ChtBD2"/>
    <property type="match status" value="2"/>
</dbReference>
<dbReference type="InterPro" id="IPR036508">
    <property type="entry name" value="Chitin-bd_dom_sf"/>
</dbReference>
<dbReference type="RefSeq" id="XP_065720349.2">
    <property type="nucleotide sequence ID" value="XM_065864277.2"/>
</dbReference>
<feature type="chain" id="PRO_5045392180" evidence="2">
    <location>
        <begin position="18"/>
        <end position="325"/>
    </location>
</feature>
<keyword evidence="2" id="KW-0732">Signal</keyword>
<proteinExistence type="predicted"/>
<dbReference type="GeneID" id="108007168"/>
<dbReference type="AlphaFoldDB" id="A0AB40D879"/>
<keyword evidence="4" id="KW-1185">Reference proteome</keyword>
<feature type="domain" description="Chitin-binding type-2" evidence="3">
    <location>
        <begin position="263"/>
        <end position="325"/>
    </location>
</feature>
<dbReference type="PROSITE" id="PS50940">
    <property type="entry name" value="CHIT_BIND_II"/>
    <property type="match status" value="2"/>
</dbReference>
<dbReference type="SUPFAM" id="SSF57625">
    <property type="entry name" value="Invertebrate chitin-binding proteins"/>
    <property type="match status" value="2"/>
</dbReference>
<evidence type="ECO:0000313" key="4">
    <source>
        <dbReference type="Proteomes" id="UP001652628"/>
    </source>
</evidence>
<dbReference type="InterPro" id="IPR002557">
    <property type="entry name" value="Chitin-bd_dom"/>
</dbReference>
<feature type="signal peptide" evidence="2">
    <location>
        <begin position="1"/>
        <end position="17"/>
    </location>
</feature>
<evidence type="ECO:0000256" key="1">
    <source>
        <dbReference type="SAM" id="MobiDB-lite"/>
    </source>
</evidence>
<name>A0AB40D879_DROSZ</name>
<reference evidence="5" key="1">
    <citation type="submission" date="2025-08" db="UniProtKB">
        <authorList>
            <consortium name="RefSeq"/>
        </authorList>
    </citation>
    <scope>IDENTIFICATION</scope>
</reference>
<evidence type="ECO:0000313" key="5">
    <source>
        <dbReference type="RefSeq" id="XP_065720349.2"/>
    </source>
</evidence>
<dbReference type="GO" id="GO:0005576">
    <property type="term" value="C:extracellular region"/>
    <property type="evidence" value="ECO:0007669"/>
    <property type="project" value="InterPro"/>
</dbReference>
<dbReference type="GO" id="GO:0008061">
    <property type="term" value="F:chitin binding"/>
    <property type="evidence" value="ECO:0007669"/>
    <property type="project" value="InterPro"/>
</dbReference>
<feature type="domain" description="Chitin-binding type-2" evidence="3">
    <location>
        <begin position="162"/>
        <end position="227"/>
    </location>
</feature>
<accession>A0AB40D879</accession>
<feature type="region of interest" description="Disordered" evidence="1">
    <location>
        <begin position="118"/>
        <end position="155"/>
    </location>
</feature>
<gene>
    <name evidence="5" type="primary">LOC108007168</name>
</gene>
<evidence type="ECO:0000259" key="3">
    <source>
        <dbReference type="PROSITE" id="PS50940"/>
    </source>
</evidence>
<protein>
    <submittedName>
        <fullName evidence="5">Salivary glue protein Sgs-3</fullName>
    </submittedName>
</protein>
<organism evidence="4 5">
    <name type="scientific">Drosophila suzukii</name>
    <name type="common">Spotted-wing drosophila fruit fly</name>
    <dbReference type="NCBI Taxonomy" id="28584"/>
    <lineage>
        <taxon>Eukaryota</taxon>
        <taxon>Metazoa</taxon>
        <taxon>Ecdysozoa</taxon>
        <taxon>Arthropoda</taxon>
        <taxon>Hexapoda</taxon>
        <taxon>Insecta</taxon>
        <taxon>Pterygota</taxon>
        <taxon>Neoptera</taxon>
        <taxon>Endopterygota</taxon>
        <taxon>Diptera</taxon>
        <taxon>Brachycera</taxon>
        <taxon>Muscomorpha</taxon>
        <taxon>Ephydroidea</taxon>
        <taxon>Drosophilidae</taxon>
        <taxon>Drosophila</taxon>
        <taxon>Sophophora</taxon>
    </lineage>
</organism>
<sequence>MWLKALVPLLLVQYLAATCDVCQSASKVACHSENTFSICYDGEPSYDMLSCPTDYYCTDGFYTCYQNADPVCKLDTTTSKIPTTTQIPTTTEIPTTTQIPTSTQIQTTTQIPTTTEIPTTTTTTKIPTTTTTTQIPTTTTTTEIPTTTTTTEIPTTATPTADDLCQQATKNTFFENVDDPTCTTFITCSVNTTDGTHSTKVTSCKANQYYSTSLKVCTATKPDGCVEATTETTSTTVTTTAATTTTVTTTTASTTTAEPWSAEATCSTVTKSTLFQNQDDPTCTTYLYCYVLNGSATALIRVCKTDQYFDATTRACSATKPDYCT</sequence>